<feature type="transmembrane region" description="Helical" evidence="1">
    <location>
        <begin position="12"/>
        <end position="30"/>
    </location>
</feature>
<dbReference type="SUPFAM" id="SSF82171">
    <property type="entry name" value="DPP6 N-terminal domain-like"/>
    <property type="match status" value="1"/>
</dbReference>
<proteinExistence type="predicted"/>
<dbReference type="OrthoDB" id="3325701at2"/>
<dbReference type="Proteomes" id="UP000250222">
    <property type="component" value="Unassembled WGS sequence"/>
</dbReference>
<gene>
    <name evidence="2" type="ORF">SAMN05216184_11645</name>
</gene>
<sequence>MRSPAPSPGTIGLGVLVVGVVLALLPGWLLPGRWFGPDAGTGPATVPARFADYSYLTGSVSASAPGRAIAVYQHGFGVELMDFPQAVVAGADGGAYRRLDVAEGRGASQGDPGPMLLSPDGTRVAVGRWHTSRPDVAVVDLTTGGTDELAVPGDGSALPLAWSPDSTLLAYVVTDGPADPYTGSALSGELGLLDVTTGEEQRLPADLDAREAAFSPDGTELAVHRIETDDGTLSGQDGIPRMGGGTVDVVALDGTLRRTLPMPENDYLDGPNAWSPDGALLATAAQWVPDCDHLEAGGEAWADCFNTYEGPGHGVAFLDASGGDGSVPAPIPAAHVGWNGVLGWTTDGEPLFLDEPEDPETADSDLYWLTAVPLDGSEPRPLSAIAGGGNYGVGDFQLATGLLTEAEVRDADAATRGLWPTWVRLVAAAAGAATVTLTVGVLARRRAA</sequence>
<keyword evidence="1" id="KW-1133">Transmembrane helix</keyword>
<evidence type="ECO:0000313" key="2">
    <source>
        <dbReference type="EMBL" id="SSA46347.1"/>
    </source>
</evidence>
<accession>A0A2Y9AV18</accession>
<dbReference type="AlphaFoldDB" id="A0A2Y9AV18"/>
<dbReference type="RefSeq" id="WP_146237586.1">
    <property type="nucleotide sequence ID" value="NZ_QKLZ01000016.1"/>
</dbReference>
<protein>
    <recommendedName>
        <fullName evidence="4">WD40-like Beta Propeller Repeat</fullName>
    </recommendedName>
</protein>
<evidence type="ECO:0000256" key="1">
    <source>
        <dbReference type="SAM" id="Phobius"/>
    </source>
</evidence>
<dbReference type="Gene3D" id="2.120.10.30">
    <property type="entry name" value="TolB, C-terminal domain"/>
    <property type="match status" value="1"/>
</dbReference>
<organism evidence="2 3">
    <name type="scientific">Georgenia satyanarayanai</name>
    <dbReference type="NCBI Taxonomy" id="860221"/>
    <lineage>
        <taxon>Bacteria</taxon>
        <taxon>Bacillati</taxon>
        <taxon>Actinomycetota</taxon>
        <taxon>Actinomycetes</taxon>
        <taxon>Micrococcales</taxon>
        <taxon>Bogoriellaceae</taxon>
        <taxon>Georgenia</taxon>
    </lineage>
</organism>
<dbReference type="EMBL" id="UETB01000016">
    <property type="protein sequence ID" value="SSA46347.1"/>
    <property type="molecule type" value="Genomic_DNA"/>
</dbReference>
<keyword evidence="1" id="KW-0472">Membrane</keyword>
<feature type="transmembrane region" description="Helical" evidence="1">
    <location>
        <begin position="422"/>
        <end position="443"/>
    </location>
</feature>
<keyword evidence="3" id="KW-1185">Reference proteome</keyword>
<reference evidence="2 3" key="1">
    <citation type="submission" date="2016-10" db="EMBL/GenBank/DDBJ databases">
        <authorList>
            <person name="Cai Z."/>
        </authorList>
    </citation>
    <scope>NUCLEOTIDE SEQUENCE [LARGE SCALE GENOMIC DNA]</scope>
    <source>
        <strain evidence="2 3">CGMCC 1.10826</strain>
    </source>
</reference>
<keyword evidence="1" id="KW-0812">Transmembrane</keyword>
<evidence type="ECO:0008006" key="4">
    <source>
        <dbReference type="Google" id="ProtNLM"/>
    </source>
</evidence>
<name>A0A2Y9AV18_9MICO</name>
<dbReference type="InterPro" id="IPR011042">
    <property type="entry name" value="6-blade_b-propeller_TolB-like"/>
</dbReference>
<evidence type="ECO:0000313" key="3">
    <source>
        <dbReference type="Proteomes" id="UP000250222"/>
    </source>
</evidence>